<evidence type="ECO:0000313" key="2">
    <source>
        <dbReference type="Proteomes" id="UP000184480"/>
    </source>
</evidence>
<dbReference type="AlphaFoldDB" id="A0A1M4SC19"/>
<evidence type="ECO:0000313" key="1">
    <source>
        <dbReference type="EMBL" id="SHE29577.1"/>
    </source>
</evidence>
<keyword evidence="2" id="KW-1185">Reference proteome</keyword>
<proteinExistence type="predicted"/>
<accession>A0A1M4SC19</accession>
<dbReference type="STRING" id="1346286.SAMN05444362_10112"/>
<dbReference type="OrthoDB" id="1072451at2"/>
<dbReference type="RefSeq" id="WP_062175145.1">
    <property type="nucleotide sequence ID" value="NZ_BBXL01000001.1"/>
</dbReference>
<dbReference type="EMBL" id="FQUC01000001">
    <property type="protein sequence ID" value="SHE29577.1"/>
    <property type="molecule type" value="Genomic_DNA"/>
</dbReference>
<organism evidence="1 2">
    <name type="scientific">Dysgonomonas macrotermitis</name>
    <dbReference type="NCBI Taxonomy" id="1346286"/>
    <lineage>
        <taxon>Bacteria</taxon>
        <taxon>Pseudomonadati</taxon>
        <taxon>Bacteroidota</taxon>
        <taxon>Bacteroidia</taxon>
        <taxon>Bacteroidales</taxon>
        <taxon>Dysgonomonadaceae</taxon>
        <taxon>Dysgonomonas</taxon>
    </lineage>
</organism>
<dbReference type="Proteomes" id="UP000184480">
    <property type="component" value="Unassembled WGS sequence"/>
</dbReference>
<evidence type="ECO:0008006" key="3">
    <source>
        <dbReference type="Google" id="ProtNLM"/>
    </source>
</evidence>
<reference evidence="2" key="1">
    <citation type="submission" date="2016-11" db="EMBL/GenBank/DDBJ databases">
        <authorList>
            <person name="Varghese N."/>
            <person name="Submissions S."/>
        </authorList>
    </citation>
    <scope>NUCLEOTIDE SEQUENCE [LARGE SCALE GENOMIC DNA]</scope>
    <source>
        <strain evidence="2">DSM 27370</strain>
    </source>
</reference>
<sequence length="96" mass="11482">MPIDYKRYPPNWKTEIRPAILKRANNCCEHCGVENYSIRDGKKIVLTIAHLDHDEENWNISYDRLAALCQRCHLRYDAKEKARRRKSDKNQLKLEL</sequence>
<protein>
    <recommendedName>
        <fullName evidence="3">HNH endonuclease</fullName>
    </recommendedName>
</protein>
<gene>
    <name evidence="1" type="ORF">SAMN05444362_10112</name>
</gene>
<name>A0A1M4SC19_9BACT</name>